<dbReference type="EMBL" id="JBHUCM010000017">
    <property type="protein sequence ID" value="MFD1539424.1"/>
    <property type="molecule type" value="Genomic_DNA"/>
</dbReference>
<dbReference type="Pfam" id="PF12852">
    <property type="entry name" value="Cupin_6"/>
    <property type="match status" value="1"/>
</dbReference>
<proteinExistence type="predicted"/>
<feature type="region of interest" description="Disordered" evidence="2">
    <location>
        <begin position="108"/>
        <end position="134"/>
    </location>
</feature>
<sequence length="158" mass="17940">MQRATRSALPRSGGGRLLHKTGDALPDILVIADDECCFPLVTLVAAEVVGDRPGQRAAVNRLLDLMLVTTLRAWFDRPQRHAPVWYRTRSATQPDVLKLRQAQLRRESARRRRQRIARRRSERPSSPPGAEVLRHPFGELDARDLVVQPRELSGRIDL</sequence>
<feature type="compositionally biased region" description="Basic residues" evidence="2">
    <location>
        <begin position="108"/>
        <end position="121"/>
    </location>
</feature>
<feature type="domain" description="AraC-type transcription regulator ligand-binding" evidence="3">
    <location>
        <begin position="18"/>
        <end position="76"/>
    </location>
</feature>
<dbReference type="InterPro" id="IPR032783">
    <property type="entry name" value="AraC_lig"/>
</dbReference>
<evidence type="ECO:0000313" key="4">
    <source>
        <dbReference type="EMBL" id="MFD1539424.1"/>
    </source>
</evidence>
<dbReference type="RefSeq" id="WP_219531986.1">
    <property type="nucleotide sequence ID" value="NZ_JBHUCM010000017.1"/>
</dbReference>
<keyword evidence="5" id="KW-1185">Reference proteome</keyword>
<reference evidence="5" key="1">
    <citation type="journal article" date="2019" name="Int. J. Syst. Evol. Microbiol.">
        <title>The Global Catalogue of Microorganisms (GCM) 10K type strain sequencing project: providing services to taxonomists for standard genome sequencing and annotation.</title>
        <authorList>
            <consortium name="The Broad Institute Genomics Platform"/>
            <consortium name="The Broad Institute Genome Sequencing Center for Infectious Disease"/>
            <person name="Wu L."/>
            <person name="Ma J."/>
        </authorList>
    </citation>
    <scope>NUCLEOTIDE SEQUENCE [LARGE SCALE GENOMIC DNA]</scope>
    <source>
        <strain evidence="5">CGMCC 1.15399</strain>
    </source>
</reference>
<dbReference type="Proteomes" id="UP001597097">
    <property type="component" value="Unassembled WGS sequence"/>
</dbReference>
<name>A0ABW4GAJ6_9ACTN</name>
<accession>A0ABW4GAJ6</accession>
<evidence type="ECO:0000256" key="2">
    <source>
        <dbReference type="SAM" id="MobiDB-lite"/>
    </source>
</evidence>
<evidence type="ECO:0000256" key="1">
    <source>
        <dbReference type="ARBA" id="ARBA00023125"/>
    </source>
</evidence>
<evidence type="ECO:0000259" key="3">
    <source>
        <dbReference type="Pfam" id="PF12852"/>
    </source>
</evidence>
<organism evidence="4 5">
    <name type="scientific">Nonomuraea guangzhouensis</name>
    <dbReference type="NCBI Taxonomy" id="1291555"/>
    <lineage>
        <taxon>Bacteria</taxon>
        <taxon>Bacillati</taxon>
        <taxon>Actinomycetota</taxon>
        <taxon>Actinomycetes</taxon>
        <taxon>Streptosporangiales</taxon>
        <taxon>Streptosporangiaceae</taxon>
        <taxon>Nonomuraea</taxon>
    </lineage>
</organism>
<keyword evidence="1" id="KW-0238">DNA-binding</keyword>
<evidence type="ECO:0000313" key="5">
    <source>
        <dbReference type="Proteomes" id="UP001597097"/>
    </source>
</evidence>
<comment type="caution">
    <text evidence="4">The sequence shown here is derived from an EMBL/GenBank/DDBJ whole genome shotgun (WGS) entry which is preliminary data.</text>
</comment>
<gene>
    <name evidence="4" type="ORF">ACFSJ0_20380</name>
</gene>
<protein>
    <submittedName>
        <fullName evidence="4">Cupin domain-containing protein</fullName>
    </submittedName>
</protein>